<dbReference type="EC" id="4.1.1.52" evidence="7"/>
<reference evidence="10 11" key="1">
    <citation type="submission" date="2014-04" db="EMBL/GenBank/DDBJ databases">
        <authorList>
            <consortium name="DOE Joint Genome Institute"/>
            <person name="Kuo A."/>
            <person name="Martino E."/>
            <person name="Perotto S."/>
            <person name="Kohler A."/>
            <person name="Nagy L.G."/>
            <person name="Floudas D."/>
            <person name="Copeland A."/>
            <person name="Barry K.W."/>
            <person name="Cichocki N."/>
            <person name="Veneault-Fourrey C."/>
            <person name="LaButti K."/>
            <person name="Lindquist E.A."/>
            <person name="Lipzen A."/>
            <person name="Lundell T."/>
            <person name="Morin E."/>
            <person name="Murat C."/>
            <person name="Sun H."/>
            <person name="Tunlid A."/>
            <person name="Henrissat B."/>
            <person name="Grigoriev I.V."/>
            <person name="Hibbett D.S."/>
            <person name="Martin F."/>
            <person name="Nordberg H.P."/>
            <person name="Cantor M.N."/>
            <person name="Hua S.X."/>
        </authorList>
    </citation>
    <scope>NUCLEOTIDE SEQUENCE [LARGE SCALE GENOMIC DNA]</scope>
    <source>
        <strain evidence="10 11">Zn</strain>
    </source>
</reference>
<evidence type="ECO:0000256" key="8">
    <source>
        <dbReference type="RuleBase" id="RU366045"/>
    </source>
</evidence>
<evidence type="ECO:0000256" key="5">
    <source>
        <dbReference type="ARBA" id="ARBA00023239"/>
    </source>
</evidence>
<name>A0A0C3GYF7_OIDMZ</name>
<dbReference type="Proteomes" id="UP000054321">
    <property type="component" value="Unassembled WGS sequence"/>
</dbReference>
<evidence type="ECO:0000256" key="3">
    <source>
        <dbReference type="ARBA" id="ARBA00022793"/>
    </source>
</evidence>
<sequence length="334" mass="36899">MPFEERIDVHAHFLPPFYREACEKTGHGKPDGMPAVPEWSARSHLALMKQLNISKSIISISSPGTYLVEGDNDAACKLNRQCNDYAAEFVSRHPSLLGFWGSLPLPDTAGALQEIPYVLDTLKADGIILETNHHGTYLGDSSLDIVFEELNRRHAKVFIHPTTPYMQSCKGHGLTSAVTLPQYPNPMFEFMFDSARAVINLFASGTVARCPNVTFIIPHAGGALPPLIERFTSFTAIIGGDQNLTSKVVKETFAKQFYFDLAGFPFPDQIWGLLRYTGMDRLLYGSDSPFTPDGAVIRLAEAMTAEMNIWTKEERTAVLIGNASKMLEIGKGKL</sequence>
<organism evidence="10 11">
    <name type="scientific">Oidiodendron maius (strain Zn)</name>
    <dbReference type="NCBI Taxonomy" id="913774"/>
    <lineage>
        <taxon>Eukaryota</taxon>
        <taxon>Fungi</taxon>
        <taxon>Dikarya</taxon>
        <taxon>Ascomycota</taxon>
        <taxon>Pezizomycotina</taxon>
        <taxon>Leotiomycetes</taxon>
        <taxon>Leotiomycetes incertae sedis</taxon>
        <taxon>Myxotrichaceae</taxon>
        <taxon>Oidiodendron</taxon>
    </lineage>
</organism>
<comment type="similarity">
    <text evidence="1">Belongs to the metallo-dependent hydrolases superfamily. ACMSD family.</text>
</comment>
<dbReference type="GO" id="GO:0046872">
    <property type="term" value="F:metal ion binding"/>
    <property type="evidence" value="ECO:0007669"/>
    <property type="project" value="UniProtKB-KW"/>
</dbReference>
<keyword evidence="11" id="KW-1185">Reference proteome</keyword>
<feature type="domain" description="Amidohydrolase-related" evidence="9">
    <location>
        <begin position="7"/>
        <end position="328"/>
    </location>
</feature>
<accession>A0A0C3GYF7</accession>
<keyword evidence="3 8" id="KW-0210">Decarboxylase</keyword>
<evidence type="ECO:0000313" key="11">
    <source>
        <dbReference type="Proteomes" id="UP000054321"/>
    </source>
</evidence>
<keyword evidence="5 8" id="KW-0456">Lyase</keyword>
<dbReference type="STRING" id="913774.A0A0C3GYF7"/>
<evidence type="ECO:0000259" key="9">
    <source>
        <dbReference type="Pfam" id="PF04909"/>
    </source>
</evidence>
<evidence type="ECO:0000256" key="7">
    <source>
        <dbReference type="ARBA" id="ARBA00038889"/>
    </source>
</evidence>
<protein>
    <recommendedName>
        <fullName evidence="7">6-methylsalicylate decarboxylase</fullName>
        <ecNumber evidence="7">4.1.1.52</ecNumber>
    </recommendedName>
</protein>
<dbReference type="GO" id="GO:0019748">
    <property type="term" value="P:secondary metabolic process"/>
    <property type="evidence" value="ECO:0007669"/>
    <property type="project" value="TreeGrafter"/>
</dbReference>
<dbReference type="InterPro" id="IPR006680">
    <property type="entry name" value="Amidohydro-rel"/>
</dbReference>
<dbReference type="PANTHER" id="PTHR21240:SF29">
    <property type="entry name" value="AMIDOHYDROLASE-RELATED DOMAIN-CONTAINING PROTEIN"/>
    <property type="match status" value="1"/>
</dbReference>
<proteinExistence type="inferred from homology"/>
<dbReference type="OrthoDB" id="2832284at2759"/>
<evidence type="ECO:0000256" key="2">
    <source>
        <dbReference type="ARBA" id="ARBA00022723"/>
    </source>
</evidence>
<dbReference type="EMBL" id="KN832887">
    <property type="protein sequence ID" value="KIM95296.1"/>
    <property type="molecule type" value="Genomic_DNA"/>
</dbReference>
<dbReference type="PANTHER" id="PTHR21240">
    <property type="entry name" value="2-AMINO-3-CARBOXYLMUCONATE-6-SEMIALDEHYDE DECARBOXYLASE"/>
    <property type="match status" value="1"/>
</dbReference>
<dbReference type="InParanoid" id="A0A0C3GYF7"/>
<gene>
    <name evidence="10" type="ORF">OIDMADRAFT_45224</name>
</gene>
<keyword evidence="2" id="KW-0479">Metal-binding</keyword>
<evidence type="ECO:0000256" key="1">
    <source>
        <dbReference type="ARBA" id="ARBA00005871"/>
    </source>
</evidence>
<dbReference type="HOGENOM" id="CLU_039329_2_0_1"/>
<keyword evidence="4" id="KW-0862">Zinc</keyword>
<comment type="catalytic activity">
    <reaction evidence="6">
        <text>6-methylsalicylate + H(+) = 3-methylphenol + CO2</text>
        <dbReference type="Rhea" id="RHEA:23112"/>
        <dbReference type="ChEBI" id="CHEBI:15378"/>
        <dbReference type="ChEBI" id="CHEBI:16526"/>
        <dbReference type="ChEBI" id="CHEBI:17231"/>
        <dbReference type="ChEBI" id="CHEBI:36658"/>
        <dbReference type="EC" id="4.1.1.52"/>
    </reaction>
    <physiologicalReaction direction="left-to-right" evidence="6">
        <dbReference type="Rhea" id="RHEA:23113"/>
    </physiologicalReaction>
</comment>
<evidence type="ECO:0000256" key="4">
    <source>
        <dbReference type="ARBA" id="ARBA00022833"/>
    </source>
</evidence>
<dbReference type="GO" id="GO:0047596">
    <property type="term" value="F:6-methylsalicylate decarboxylase activity"/>
    <property type="evidence" value="ECO:0007669"/>
    <property type="project" value="UniProtKB-EC"/>
</dbReference>
<dbReference type="GO" id="GO:0016787">
    <property type="term" value="F:hydrolase activity"/>
    <property type="evidence" value="ECO:0007669"/>
    <property type="project" value="InterPro"/>
</dbReference>
<evidence type="ECO:0000313" key="10">
    <source>
        <dbReference type="EMBL" id="KIM95296.1"/>
    </source>
</evidence>
<evidence type="ECO:0000256" key="6">
    <source>
        <dbReference type="ARBA" id="ARBA00036832"/>
    </source>
</evidence>
<dbReference type="SUPFAM" id="SSF51556">
    <property type="entry name" value="Metallo-dependent hydrolases"/>
    <property type="match status" value="1"/>
</dbReference>
<dbReference type="InterPro" id="IPR032465">
    <property type="entry name" value="ACMSD"/>
</dbReference>
<reference evidence="11" key="2">
    <citation type="submission" date="2015-01" db="EMBL/GenBank/DDBJ databases">
        <title>Evolutionary Origins and Diversification of the Mycorrhizal Mutualists.</title>
        <authorList>
            <consortium name="DOE Joint Genome Institute"/>
            <consortium name="Mycorrhizal Genomics Consortium"/>
            <person name="Kohler A."/>
            <person name="Kuo A."/>
            <person name="Nagy L.G."/>
            <person name="Floudas D."/>
            <person name="Copeland A."/>
            <person name="Barry K.W."/>
            <person name="Cichocki N."/>
            <person name="Veneault-Fourrey C."/>
            <person name="LaButti K."/>
            <person name="Lindquist E.A."/>
            <person name="Lipzen A."/>
            <person name="Lundell T."/>
            <person name="Morin E."/>
            <person name="Murat C."/>
            <person name="Riley R."/>
            <person name="Ohm R."/>
            <person name="Sun H."/>
            <person name="Tunlid A."/>
            <person name="Henrissat B."/>
            <person name="Grigoriev I.V."/>
            <person name="Hibbett D.S."/>
            <person name="Martin F."/>
        </authorList>
    </citation>
    <scope>NUCLEOTIDE SEQUENCE [LARGE SCALE GENOMIC DNA]</scope>
    <source>
        <strain evidence="11">Zn</strain>
    </source>
</reference>
<dbReference type="InterPro" id="IPR032466">
    <property type="entry name" value="Metal_Hydrolase"/>
</dbReference>
<dbReference type="Gene3D" id="3.20.20.140">
    <property type="entry name" value="Metal-dependent hydrolases"/>
    <property type="match status" value="1"/>
</dbReference>
<dbReference type="Pfam" id="PF04909">
    <property type="entry name" value="Amidohydro_2"/>
    <property type="match status" value="1"/>
</dbReference>
<dbReference type="AlphaFoldDB" id="A0A0C3GYF7"/>
<dbReference type="GO" id="GO:0005829">
    <property type="term" value="C:cytosol"/>
    <property type="evidence" value="ECO:0007669"/>
    <property type="project" value="TreeGrafter"/>
</dbReference>